<dbReference type="STRING" id="413434.SAMN04488132_103125"/>
<dbReference type="Proteomes" id="UP000190888">
    <property type="component" value="Unassembled WGS sequence"/>
</dbReference>
<dbReference type="EMBL" id="FUWH01000003">
    <property type="protein sequence ID" value="SJZ61092.1"/>
    <property type="molecule type" value="Genomic_DNA"/>
</dbReference>
<evidence type="ECO:0008006" key="4">
    <source>
        <dbReference type="Google" id="ProtNLM"/>
    </source>
</evidence>
<dbReference type="InterPro" id="IPR045398">
    <property type="entry name" value="DUF6515"/>
</dbReference>
<organism evidence="2 3">
    <name type="scientific">Sediminibacterium ginsengisoli</name>
    <dbReference type="NCBI Taxonomy" id="413434"/>
    <lineage>
        <taxon>Bacteria</taxon>
        <taxon>Pseudomonadati</taxon>
        <taxon>Bacteroidota</taxon>
        <taxon>Chitinophagia</taxon>
        <taxon>Chitinophagales</taxon>
        <taxon>Chitinophagaceae</taxon>
        <taxon>Sediminibacterium</taxon>
    </lineage>
</organism>
<sequence length="256" mass="29230">MKNRVSWLRAAMVLLITITVVSADAQRGRGPRHNYNWKYYPARGQRFYSVPSASIRLTFGGLPYYYSGGIYYRPYGNYYRVIPPPIGIHISTLPAGYWPMRWGGGAYFYFNGIFYRHQNNGYEVVRAPVGADVPEIPRDANVVVIDGNKYYEYNGTYFQEFTRSDGEIWYHVTGKNGVLNTGKADHAIAQNDEPVYQELPEPADNARPAIGDVVNTLPADCKTVIINNKKFYVSADHVYYEEFIENNTLKYKVAGR</sequence>
<name>A0A1T4M2C7_9BACT</name>
<feature type="signal peptide" evidence="1">
    <location>
        <begin position="1"/>
        <end position="25"/>
    </location>
</feature>
<gene>
    <name evidence="2" type="ORF">SAMN04488132_103125</name>
</gene>
<evidence type="ECO:0000256" key="1">
    <source>
        <dbReference type="SAM" id="SignalP"/>
    </source>
</evidence>
<proteinExistence type="predicted"/>
<dbReference type="OrthoDB" id="660033at2"/>
<protein>
    <recommendedName>
        <fullName evidence="4">DKNYY family protein</fullName>
    </recommendedName>
</protein>
<dbReference type="AlphaFoldDB" id="A0A1T4M2C7"/>
<feature type="chain" id="PRO_5012820657" description="DKNYY family protein" evidence="1">
    <location>
        <begin position="26"/>
        <end position="256"/>
    </location>
</feature>
<evidence type="ECO:0000313" key="2">
    <source>
        <dbReference type="EMBL" id="SJZ61092.1"/>
    </source>
</evidence>
<keyword evidence="3" id="KW-1185">Reference proteome</keyword>
<evidence type="ECO:0000313" key="3">
    <source>
        <dbReference type="Proteomes" id="UP000190888"/>
    </source>
</evidence>
<accession>A0A1T4M2C7</accession>
<dbReference type="Pfam" id="PF20125">
    <property type="entry name" value="DUF6515"/>
    <property type="match status" value="1"/>
</dbReference>
<keyword evidence="1" id="KW-0732">Signal</keyword>
<dbReference type="RefSeq" id="WP_139367018.1">
    <property type="nucleotide sequence ID" value="NZ_FUWH01000003.1"/>
</dbReference>
<reference evidence="2 3" key="1">
    <citation type="submission" date="2017-02" db="EMBL/GenBank/DDBJ databases">
        <authorList>
            <person name="Peterson S.W."/>
        </authorList>
    </citation>
    <scope>NUCLEOTIDE SEQUENCE [LARGE SCALE GENOMIC DNA]</scope>
    <source>
        <strain evidence="2 3">DSM 22335</strain>
    </source>
</reference>